<protein>
    <submittedName>
        <fullName evidence="1">Uncharacterized protein</fullName>
    </submittedName>
</protein>
<reference evidence="1 2" key="1">
    <citation type="journal article" date="2018" name="Front. Microbiol.">
        <title>Jumbo Bacteriophages Are Represented Within an Increasing Diversity of Environmental Viruses Infecting the Emerging Phytopathogen, Dickeya solani.</title>
        <authorList>
            <person name="Day A.W."/>
            <person name="Ahn J."/>
            <person name="Salmond G.P.C."/>
        </authorList>
    </citation>
    <scope>NUCLEOTIDE SEQUENCE [LARGE SCALE GENOMIC DNA]</scope>
</reference>
<dbReference type="Proteomes" id="UP000263742">
    <property type="component" value="Segment"/>
</dbReference>
<evidence type="ECO:0000313" key="1">
    <source>
        <dbReference type="EMBL" id="AXG66636.1"/>
    </source>
</evidence>
<organism evidence="1 2">
    <name type="scientific">Dickeya phage vB_DsoM_JA13</name>
    <dbReference type="NCBI Taxonomy" id="2283030"/>
    <lineage>
        <taxon>Viruses</taxon>
        <taxon>Duplodnaviria</taxon>
        <taxon>Heunggongvirae</taxon>
        <taxon>Uroviricota</taxon>
        <taxon>Caudoviricetes</taxon>
        <taxon>Salmondvirus</taxon>
        <taxon>Salmondvirus JA11</taxon>
    </lineage>
</organism>
<dbReference type="EMBL" id="MH460460">
    <property type="protein sequence ID" value="AXG66636.1"/>
    <property type="molecule type" value="Genomic_DNA"/>
</dbReference>
<sequence length="105" mass="12039">MFSTMMFIRVFGSSYMINPTLIDAGRKTVVVDPKDFVPLIPGFVVGAPYAICPLPKILKKVGCDWRVKSFERLESGKWRYLFHYLNTEWTVEMIVGKDYGKVIKG</sequence>
<gene>
    <name evidence="1" type="ORF">JA13_233</name>
</gene>
<name>A0A384ZWM5_9CAUD</name>
<proteinExistence type="predicted"/>
<accession>A0A384ZWM5</accession>
<evidence type="ECO:0000313" key="2">
    <source>
        <dbReference type="Proteomes" id="UP000263742"/>
    </source>
</evidence>